<evidence type="ECO:0000259" key="1">
    <source>
        <dbReference type="Pfam" id="PF01261"/>
    </source>
</evidence>
<organism evidence="2 3">
    <name type="scientific">Neolewinella agarilytica</name>
    <dbReference type="NCBI Taxonomy" id="478744"/>
    <lineage>
        <taxon>Bacteria</taxon>
        <taxon>Pseudomonadati</taxon>
        <taxon>Bacteroidota</taxon>
        <taxon>Saprospiria</taxon>
        <taxon>Saprospirales</taxon>
        <taxon>Lewinellaceae</taxon>
        <taxon>Neolewinella</taxon>
    </lineage>
</organism>
<dbReference type="InParanoid" id="A0A1H9GBW5"/>
<reference evidence="3" key="1">
    <citation type="submission" date="2016-10" db="EMBL/GenBank/DDBJ databases">
        <authorList>
            <person name="Varghese N."/>
            <person name="Submissions S."/>
        </authorList>
    </citation>
    <scope>NUCLEOTIDE SEQUENCE [LARGE SCALE GENOMIC DNA]</scope>
    <source>
        <strain evidence="3">DSM 24740</strain>
    </source>
</reference>
<dbReference type="InterPro" id="IPR036237">
    <property type="entry name" value="Xyl_isomerase-like_sf"/>
</dbReference>
<dbReference type="AlphaFoldDB" id="A0A1H9GBW5"/>
<dbReference type="STRING" id="478744.SAMN05444359_110120"/>
<dbReference type="InterPro" id="IPR013022">
    <property type="entry name" value="Xyl_isomerase-like_TIM-brl"/>
</dbReference>
<dbReference type="GO" id="GO:0016853">
    <property type="term" value="F:isomerase activity"/>
    <property type="evidence" value="ECO:0007669"/>
    <property type="project" value="UniProtKB-KW"/>
</dbReference>
<evidence type="ECO:0000313" key="2">
    <source>
        <dbReference type="EMBL" id="SEQ47594.1"/>
    </source>
</evidence>
<feature type="domain" description="Xylose isomerase-like TIM barrel" evidence="1">
    <location>
        <begin position="84"/>
        <end position="314"/>
    </location>
</feature>
<proteinExistence type="predicted"/>
<name>A0A1H9GBW5_9BACT</name>
<dbReference type="Proteomes" id="UP000199021">
    <property type="component" value="Unassembled WGS sequence"/>
</dbReference>
<dbReference type="RefSeq" id="WP_090168164.1">
    <property type="nucleotide sequence ID" value="NZ_FOFB01000010.1"/>
</dbReference>
<dbReference type="SUPFAM" id="SSF51658">
    <property type="entry name" value="Xylose isomerase-like"/>
    <property type="match status" value="1"/>
</dbReference>
<dbReference type="InterPro" id="IPR050312">
    <property type="entry name" value="IolE/XylAMocC-like"/>
</dbReference>
<keyword evidence="2" id="KW-0413">Isomerase</keyword>
<dbReference type="PANTHER" id="PTHR12110">
    <property type="entry name" value="HYDROXYPYRUVATE ISOMERASE"/>
    <property type="match status" value="1"/>
</dbReference>
<dbReference type="OrthoDB" id="1114629at2"/>
<dbReference type="Pfam" id="PF01261">
    <property type="entry name" value="AP_endonuc_2"/>
    <property type="match status" value="1"/>
</dbReference>
<dbReference type="PANTHER" id="PTHR12110:SF53">
    <property type="entry name" value="BLR5974 PROTEIN"/>
    <property type="match status" value="1"/>
</dbReference>
<sequence length="326" mass="35589">MQRRTFLSRSTKASLGLGLLGTVGYLGCGSSPEAMAEETTDADMAPSAETPLWFDISLAQWSLNKALFAGEMDNLDFAQKAREDFGIGGIEYVNQFFKDKATDMDYLKQMKQRAMDHDVQSVLIMIDREGNLGDSDPKKRMEAVMNHHKWVDAAKFLGCHSIRVNAAGEGSREEVAKAATEGLAKLSEYAQTAGLNVIVENHGGWSSDGSWLSGVIAATGMDNCGTLPDFGNFCIERSPDGCKTEYDRYQGVKELMPYAKAVSAKSHDFGPDGRETHSDYTKILKTVKAAGYTGWIGIEYEGSSLSADEGIRKTKALLEMAGREVM</sequence>
<accession>A0A1H9GBW5</accession>
<gene>
    <name evidence="2" type="ORF">SAMN05444359_110120</name>
</gene>
<evidence type="ECO:0000313" key="3">
    <source>
        <dbReference type="Proteomes" id="UP000199021"/>
    </source>
</evidence>
<protein>
    <submittedName>
        <fullName evidence="2">Sugar phosphate isomerase/epimerase</fullName>
    </submittedName>
</protein>
<dbReference type="Gene3D" id="3.20.20.150">
    <property type="entry name" value="Divalent-metal-dependent TIM barrel enzymes"/>
    <property type="match status" value="1"/>
</dbReference>
<dbReference type="EMBL" id="FOFB01000010">
    <property type="protein sequence ID" value="SEQ47594.1"/>
    <property type="molecule type" value="Genomic_DNA"/>
</dbReference>
<keyword evidence="3" id="KW-1185">Reference proteome</keyword>